<dbReference type="InterPro" id="IPR050905">
    <property type="entry name" value="Plant_NBS-LRR"/>
</dbReference>
<evidence type="ECO:0000313" key="11">
    <source>
        <dbReference type="Proteomes" id="UP000464620"/>
    </source>
</evidence>
<evidence type="ECO:0000256" key="5">
    <source>
        <dbReference type="SAM" id="Coils"/>
    </source>
</evidence>
<organism evidence="9 10">
    <name type="scientific">Arachis hypogaea</name>
    <name type="common">Peanut</name>
    <dbReference type="NCBI Taxonomy" id="3818"/>
    <lineage>
        <taxon>Eukaryota</taxon>
        <taxon>Viridiplantae</taxon>
        <taxon>Streptophyta</taxon>
        <taxon>Embryophyta</taxon>
        <taxon>Tracheophyta</taxon>
        <taxon>Spermatophyta</taxon>
        <taxon>Magnoliopsida</taxon>
        <taxon>eudicotyledons</taxon>
        <taxon>Gunneridae</taxon>
        <taxon>Pentapetalae</taxon>
        <taxon>rosids</taxon>
        <taxon>fabids</taxon>
        <taxon>Fabales</taxon>
        <taxon>Fabaceae</taxon>
        <taxon>Papilionoideae</taxon>
        <taxon>50 kb inversion clade</taxon>
        <taxon>dalbergioids sensu lato</taxon>
        <taxon>Dalbergieae</taxon>
        <taxon>Pterocarpus clade</taxon>
        <taxon>Arachis</taxon>
    </lineage>
</organism>
<dbReference type="STRING" id="3818.A0A444XBY7"/>
<dbReference type="InterPro" id="IPR057135">
    <property type="entry name" value="At4g27190-like_LRR"/>
</dbReference>
<protein>
    <submittedName>
        <fullName evidence="8">Disease resistance protein</fullName>
    </submittedName>
</protein>
<name>A0A444XBY7_ARAHY</name>
<evidence type="ECO:0000256" key="4">
    <source>
        <dbReference type="ARBA" id="ARBA00022840"/>
    </source>
</evidence>
<dbReference type="Gene3D" id="1.10.8.430">
    <property type="entry name" value="Helical domain of apoptotic protease-activating factors"/>
    <property type="match status" value="1"/>
</dbReference>
<dbReference type="Proteomes" id="UP000464620">
    <property type="component" value="Chromosome B09"/>
</dbReference>
<dbReference type="InterPro" id="IPR042197">
    <property type="entry name" value="Apaf_helical"/>
</dbReference>
<dbReference type="GO" id="GO:0043531">
    <property type="term" value="F:ADP binding"/>
    <property type="evidence" value="ECO:0007669"/>
    <property type="project" value="InterPro"/>
</dbReference>
<dbReference type="InterPro" id="IPR002182">
    <property type="entry name" value="NB-ARC"/>
</dbReference>
<dbReference type="Gene3D" id="3.80.10.10">
    <property type="entry name" value="Ribonuclease Inhibitor"/>
    <property type="match status" value="3"/>
</dbReference>
<gene>
    <name evidence="9" type="ORF">Ahy_B09g094694</name>
    <name evidence="8" type="ORF">DS421_19g637100</name>
</gene>
<keyword evidence="4" id="KW-0067">ATP-binding</keyword>
<dbReference type="InterPro" id="IPR003593">
    <property type="entry name" value="AAA+_ATPase"/>
</dbReference>
<proteinExistence type="inferred from homology"/>
<dbReference type="GO" id="GO:0006952">
    <property type="term" value="P:defense response"/>
    <property type="evidence" value="ECO:0007669"/>
    <property type="project" value="UniProtKB-KW"/>
</dbReference>
<evidence type="ECO:0000256" key="1">
    <source>
        <dbReference type="ARBA" id="ARBA00008894"/>
    </source>
</evidence>
<dbReference type="PANTHER" id="PTHR33463:SF196">
    <property type="entry name" value="NB-ARC DOMAIN DISEASE RESISTANCE PROTEIN"/>
    <property type="match status" value="1"/>
</dbReference>
<accession>A0A444XBY7</accession>
<dbReference type="GO" id="GO:0005524">
    <property type="term" value="F:ATP binding"/>
    <property type="evidence" value="ECO:0007669"/>
    <property type="project" value="UniProtKB-KW"/>
</dbReference>
<keyword evidence="2" id="KW-0547">Nucleotide-binding</keyword>
<feature type="domain" description="AAA+ ATPase" evidence="7">
    <location>
        <begin position="162"/>
        <end position="324"/>
    </location>
</feature>
<reference evidence="8 11" key="2">
    <citation type="submission" date="2020-01" db="EMBL/GenBank/DDBJ databases">
        <title>Genome sequence of Arachis hypogaea, cultivar Shitouqi.</title>
        <authorList>
            <person name="Zhuang W."/>
            <person name="Chen H."/>
            <person name="Varshney R."/>
            <person name="Wang D."/>
            <person name="Ming R."/>
        </authorList>
    </citation>
    <scope>NUCLEOTIDE SEQUENCE [LARGE SCALE GENOMIC DNA]</scope>
    <source>
        <tissue evidence="8">Young leaf</tissue>
    </source>
</reference>
<sequence length="1592" mass="181496">MGNVVEASFRQIDYIINYEAHVQELNQLVENFENNEQTVKRLVRVAKNNAEDILPAVEHRLDRVKAKIQENEVFRDSKTFFSKTRWEGLLPFFWYRRQLGRGAKILALEIQSLISEYGTSTNISIGRAPSFSESNLSHVGYIQFKSRNDIVREIIKQLKDPTVRMVGLHGPSGVGKTSLVKQIGQQAEFERVAMAIVKKDPDYQKVQQDIAHCLGLTFENNEGENGRTTRLRKVLKKENALVILDDLWDELDLNKIGIPLDDDDVASHVNVKDNSRKQGENEDSPGGTIKGCKVLVTSRHQEVLRHKMNVKEKLTFRVQELDVAETLKLFKKVVGMSIENPKFKPETLKKYCAGLPMAVIIVGKSLMCKNKSEWEGELERLKKNEVQKFMENHVKMRYDSIESEELKSTFLMCAQMGHQSIITDLVKYCYGLGILKDVYTLKDARTSITESIQKLRDFGLLDGHSNDNFSMHDIIRDTALSIACKNENVFILRNKILDIWPHKEQLERCTAIYLHKCHIVDGLPEVVNCPRLTFIHIDSDDSTLKIPDRFFEGMEELRVLVLSGIHLQSLPSSVKCLPNLRMLCLEKCTLGDLSILNHLRKLRILSLSGSRIEDWPTMLEGISKLQLLDISDCIMSNLTHPLSLSSFTSLEELYIRSSLPKMEVEGQTNQCQISILSELKHLHQLNTIDVCIPSAEFLPPDLFFHELNDYKIVIGDFKTISIGDFKMPNKYEASRSLALQLESGLDIHSLKGVKLLFKGVENLLLGELHGVENVFYELNLNGFPVLKHFSIVNNKDIEFIVKNSIELLSLPQDAFSNLEFLGLFNLKNIKEIICCSPTTNSSFSRLKTVKVNMCPQLKNIFFFTIVKFLTSLETIDISECDSLQAVIGEEDEKSNKVVLHKLCSLTLQNLPSFVSFYNKANMPLVSQFMEKQARIDDPGIVLAEDENEQSATTSFSLFHENVEIPNFGSLKLFSIKIHRIWSDQLSNDWFQNLIKLTLADCCNLTYLCSLSVARNLNELKSISISKCSLMEKLFIIEGNNNEHSKVGIFPKLEEIQLSQMEMLKDIWPRQDEVNADSFPRLISVGISECNKLDKIFPDHTKCWYLHLEILKVHRCESVEFIFESRSPPQQNDTKSASALLEIIDLHHLQYLKEVWNIDLEGAINFPNLQTIRISSCHQLRNVLPASITKDLGKLENFSISLCRNLEEIIAWDAGSETSNEPPLKFPEVISLSLSDLASIQCFYKGRHIVECPKLRQLRMEECPKLKIFTTESANEEGRVLLSTEKVTSKLEHLSIDSKGVEWLMSNTGKYRFTSLKQLYLTDWQSDNDETLYCFLHTIPNLQIFELGDDSNIREFVPSGNTAPKQRLGTVLLLKELTLWAPVMEDIGFERDPALQRSLHRLVLNFCNKLRRLAHSSVSFTHLTYLQVSYCAELKTLMTCSTAKSLVQLTTLKVYSCNKLNEIVTKDEQENEEGIKIVFAKLITIQLEGLSNLTSFCSNSNCEFSVPLLEKLTLTECPKMKTFTAKHTTAPKLQSVLARETYDEEEKGYWKGNLNATIQMLFADKVLLLGRKEKKKIASPFVLKKNTFSLGSS</sequence>
<comment type="similarity">
    <text evidence="1">Belongs to the disease resistance NB-LRR family.</text>
</comment>
<dbReference type="Proteomes" id="UP000289738">
    <property type="component" value="Chromosome B09"/>
</dbReference>
<feature type="region of interest" description="Disordered" evidence="6">
    <location>
        <begin position="269"/>
        <end position="290"/>
    </location>
</feature>
<evidence type="ECO:0000313" key="9">
    <source>
        <dbReference type="EMBL" id="RYQ87218.1"/>
    </source>
</evidence>
<dbReference type="PANTHER" id="PTHR33463">
    <property type="entry name" value="NB-ARC DOMAIN-CONTAINING PROTEIN-RELATED"/>
    <property type="match status" value="1"/>
</dbReference>
<feature type="coiled-coil region" evidence="5">
    <location>
        <begin position="15"/>
        <end position="42"/>
    </location>
</feature>
<reference evidence="9 10" key="1">
    <citation type="submission" date="2019-01" db="EMBL/GenBank/DDBJ databases">
        <title>Sequencing of cultivated peanut Arachis hypogaea provides insights into genome evolution and oil improvement.</title>
        <authorList>
            <person name="Chen X."/>
        </authorList>
    </citation>
    <scope>NUCLEOTIDE SEQUENCE [LARGE SCALE GENOMIC DNA]</scope>
    <source>
        <strain evidence="10">cv. Fuhuasheng</strain>
        <strain evidence="9">GDAAS-fuhuasheng2018</strain>
        <tissue evidence="9">Leaves</tissue>
    </source>
</reference>
<dbReference type="EMBL" id="SDMP01000019">
    <property type="protein sequence ID" value="RYQ87218.1"/>
    <property type="molecule type" value="Genomic_DNA"/>
</dbReference>
<keyword evidence="3" id="KW-0611">Plant defense</keyword>
<dbReference type="EMBL" id="CP031001">
    <property type="protein sequence ID" value="QHN75651.1"/>
    <property type="molecule type" value="Genomic_DNA"/>
</dbReference>
<dbReference type="SUPFAM" id="SSF52058">
    <property type="entry name" value="L domain-like"/>
    <property type="match status" value="1"/>
</dbReference>
<dbReference type="SUPFAM" id="SSF52047">
    <property type="entry name" value="RNI-like"/>
    <property type="match status" value="2"/>
</dbReference>
<keyword evidence="5" id="KW-0175">Coiled coil</keyword>
<dbReference type="SMART" id="SM00382">
    <property type="entry name" value="AAA"/>
    <property type="match status" value="1"/>
</dbReference>
<evidence type="ECO:0000256" key="3">
    <source>
        <dbReference type="ARBA" id="ARBA00022821"/>
    </source>
</evidence>
<dbReference type="Pfam" id="PF23247">
    <property type="entry name" value="LRR_RPS2"/>
    <property type="match status" value="3"/>
</dbReference>
<dbReference type="PRINTS" id="PR00364">
    <property type="entry name" value="DISEASERSIST"/>
</dbReference>
<evidence type="ECO:0000313" key="10">
    <source>
        <dbReference type="Proteomes" id="UP000289738"/>
    </source>
</evidence>
<evidence type="ECO:0000313" key="8">
    <source>
        <dbReference type="EMBL" id="QHN75651.1"/>
    </source>
</evidence>
<dbReference type="InterPro" id="IPR027417">
    <property type="entry name" value="P-loop_NTPase"/>
</dbReference>
<evidence type="ECO:0000256" key="6">
    <source>
        <dbReference type="SAM" id="MobiDB-lite"/>
    </source>
</evidence>
<dbReference type="Gene3D" id="3.40.50.300">
    <property type="entry name" value="P-loop containing nucleotide triphosphate hydrolases"/>
    <property type="match status" value="1"/>
</dbReference>
<dbReference type="InterPro" id="IPR032675">
    <property type="entry name" value="LRR_dom_sf"/>
</dbReference>
<feature type="compositionally biased region" description="Basic and acidic residues" evidence="6">
    <location>
        <begin position="270"/>
        <end position="280"/>
    </location>
</feature>
<dbReference type="SUPFAM" id="SSF52540">
    <property type="entry name" value="P-loop containing nucleoside triphosphate hydrolases"/>
    <property type="match status" value="1"/>
</dbReference>
<dbReference type="OrthoDB" id="1747797at2759"/>
<dbReference type="Pfam" id="PF00931">
    <property type="entry name" value="NB-ARC"/>
    <property type="match status" value="1"/>
</dbReference>
<evidence type="ECO:0000256" key="2">
    <source>
        <dbReference type="ARBA" id="ARBA00022741"/>
    </source>
</evidence>
<keyword evidence="10" id="KW-1185">Reference proteome</keyword>
<evidence type="ECO:0000259" key="7">
    <source>
        <dbReference type="SMART" id="SM00382"/>
    </source>
</evidence>